<dbReference type="InterPro" id="IPR020103">
    <property type="entry name" value="PsdUridine_synth_cat_dom_sf"/>
</dbReference>
<dbReference type="InterPro" id="IPR011760">
    <property type="entry name" value="PsdUridine_synth_TruD_insert"/>
</dbReference>
<protein>
    <recommendedName>
        <fullName evidence="4">TRUD domain-containing protein</fullName>
    </recommendedName>
</protein>
<feature type="compositionally biased region" description="Basic and acidic residues" evidence="3">
    <location>
        <begin position="687"/>
        <end position="697"/>
    </location>
</feature>
<evidence type="ECO:0000313" key="6">
    <source>
        <dbReference type="Proteomes" id="UP001159428"/>
    </source>
</evidence>
<comment type="caution">
    <text evidence="5">The sequence shown here is derived from an EMBL/GenBank/DDBJ whole genome shotgun (WGS) entry which is preliminary data.</text>
</comment>
<evidence type="ECO:0000259" key="4">
    <source>
        <dbReference type="PROSITE" id="PS50984"/>
    </source>
</evidence>
<name>A0AAU9WMR0_9CNID</name>
<keyword evidence="2" id="KW-0413">Isomerase</keyword>
<dbReference type="SUPFAM" id="SSF55120">
    <property type="entry name" value="Pseudouridine synthase"/>
    <property type="match status" value="1"/>
</dbReference>
<dbReference type="PANTHER" id="PTHR13326:SF21">
    <property type="entry name" value="PSEUDOURIDYLATE SYNTHASE PUS7L"/>
    <property type="match status" value="1"/>
</dbReference>
<dbReference type="EMBL" id="CALNXJ010000017">
    <property type="protein sequence ID" value="CAH3119508.1"/>
    <property type="molecule type" value="Genomic_DNA"/>
</dbReference>
<proteinExistence type="inferred from homology"/>
<evidence type="ECO:0000256" key="3">
    <source>
        <dbReference type="SAM" id="MobiDB-lite"/>
    </source>
</evidence>
<dbReference type="PROSITE" id="PS50984">
    <property type="entry name" value="TRUD"/>
    <property type="match status" value="1"/>
</dbReference>
<sequence>MSFGADCFLDRDREGFKGQIKQTYQDFIVTEIDSQGKLVELIGNNISSENDDKNCQKRKRDGKPKEMIEYERSLELKSLEKETPFLTKISESFDNLQECAVSDLEKCLGSEKFTELRDFSLDVEERKENNKRICVSSTMLKEERRALHRNVRLAYPHLQTITVQSEQEGDPPSILAVSDKVYWEFFELLNDRHQVNRLLCFAHWEMRTISSTFDLDVSNADKEKRTKIHRLLSKHFGSFLESKTFNDFEKKTSNGAGRGSYIQVRMRVKGKKSLQQSYKPTRSSQTESEYTGFVLCKRNMETLEAVHRLSTCLNIQPSAFSYAGIKDKKAVTKQYMVVRGVSPEQICAVQDHPSLEGIQCGSFRKGLSRPLRMGALKGNHFQVVIRNIQSDTSNSLVEENVGDLEKVVQDAASSLSLHGFLNYFGPQRFGLDDKEVNACDVGLAMLQGDMVRAVKLLLTPSENNPDNPVDSAKRYYCETGDVQGTLSKMPSYKVRETLVLKGLHRHGTDVDGCRKALLNIPYSMRLLYVHSYCSLVWNQMATLRIQRYGRTAAVQGDLIADKFANVDELKNSATADSCESASAGNSCEDDTNGVRRDCVRCVSDQDEGKHGLKDVVLPLPGYNIQYPTNDVGDEYKKRLETDGLTAKSFRLRSLGMNLPGTYRKLVVFPWDLSYRYVGEERTRTEDSYSTRSDHCTATEDSSCVDSDSDAKRPRLASSSNCYDDRTKDFRPTELSEVCRRSEGCCSSLEISFSLEPSCYATSCLRELMKN</sequence>
<dbReference type="Proteomes" id="UP001159428">
    <property type="component" value="Unassembled WGS sequence"/>
</dbReference>
<feature type="domain" description="TRUD" evidence="4">
    <location>
        <begin position="419"/>
        <end position="668"/>
    </location>
</feature>
<dbReference type="AlphaFoldDB" id="A0AAU9WMR0"/>
<keyword evidence="6" id="KW-1185">Reference proteome</keyword>
<dbReference type="Pfam" id="PF23943">
    <property type="entry name" value="PUS7L_N"/>
    <property type="match status" value="1"/>
</dbReference>
<evidence type="ECO:0000256" key="2">
    <source>
        <dbReference type="ARBA" id="ARBA00023235"/>
    </source>
</evidence>
<dbReference type="InterPro" id="IPR056961">
    <property type="entry name" value="R3H_PUS7L"/>
</dbReference>
<dbReference type="GO" id="GO:0009982">
    <property type="term" value="F:pseudouridine synthase activity"/>
    <property type="evidence" value="ECO:0007669"/>
    <property type="project" value="InterPro"/>
</dbReference>
<dbReference type="PIRSF" id="PIRSF037016">
    <property type="entry name" value="Pseudouridin_synth_euk_prd"/>
    <property type="match status" value="1"/>
</dbReference>
<dbReference type="CDD" id="cd02576">
    <property type="entry name" value="PseudoU_synth_ScPUS7"/>
    <property type="match status" value="1"/>
</dbReference>
<feature type="region of interest" description="Disordered" evidence="3">
    <location>
        <begin position="687"/>
        <end position="717"/>
    </location>
</feature>
<dbReference type="InterPro" id="IPR042214">
    <property type="entry name" value="TruD_catalytic"/>
</dbReference>
<gene>
    <name evidence="5" type="ORF">PMEA_00008319</name>
</gene>
<organism evidence="5 6">
    <name type="scientific">Pocillopora meandrina</name>
    <dbReference type="NCBI Taxonomy" id="46732"/>
    <lineage>
        <taxon>Eukaryota</taxon>
        <taxon>Metazoa</taxon>
        <taxon>Cnidaria</taxon>
        <taxon>Anthozoa</taxon>
        <taxon>Hexacorallia</taxon>
        <taxon>Scleractinia</taxon>
        <taxon>Astrocoeniina</taxon>
        <taxon>Pocilloporidae</taxon>
        <taxon>Pocillopora</taxon>
    </lineage>
</organism>
<dbReference type="GO" id="GO:0003723">
    <property type="term" value="F:RNA binding"/>
    <property type="evidence" value="ECO:0007669"/>
    <property type="project" value="InterPro"/>
</dbReference>
<dbReference type="Pfam" id="PF01142">
    <property type="entry name" value="TruD"/>
    <property type="match status" value="1"/>
</dbReference>
<reference evidence="5 6" key="1">
    <citation type="submission" date="2022-05" db="EMBL/GenBank/DDBJ databases">
        <authorList>
            <consortium name="Genoscope - CEA"/>
            <person name="William W."/>
        </authorList>
    </citation>
    <scope>NUCLEOTIDE SEQUENCE [LARGE SCALE GENOMIC DNA]</scope>
</reference>
<accession>A0AAU9WMR0</accession>
<dbReference type="InterPro" id="IPR056963">
    <property type="entry name" value="PUS7L_N"/>
</dbReference>
<evidence type="ECO:0000256" key="1">
    <source>
        <dbReference type="ARBA" id="ARBA00007953"/>
    </source>
</evidence>
<evidence type="ECO:0000313" key="5">
    <source>
        <dbReference type="EMBL" id="CAH3119508.1"/>
    </source>
</evidence>
<dbReference type="InterPro" id="IPR001656">
    <property type="entry name" value="PsdUridine_synth_TruD"/>
</dbReference>
<dbReference type="Pfam" id="PF25094">
    <property type="entry name" value="R3H_PUS7L"/>
    <property type="match status" value="1"/>
</dbReference>
<dbReference type="NCBIfam" id="TIGR00094">
    <property type="entry name" value="tRNA_TruD_broad"/>
    <property type="match status" value="1"/>
</dbReference>
<dbReference type="PANTHER" id="PTHR13326">
    <property type="entry name" value="TRNA PSEUDOURIDINE SYNTHASE D"/>
    <property type="match status" value="1"/>
</dbReference>
<comment type="similarity">
    <text evidence="1">Belongs to the pseudouridine synthase TruD family.</text>
</comment>
<dbReference type="Gene3D" id="3.30.2350.20">
    <property type="entry name" value="TruD, catalytic domain"/>
    <property type="match status" value="2"/>
</dbReference>
<dbReference type="GO" id="GO:0001522">
    <property type="term" value="P:pseudouridine synthesis"/>
    <property type="evidence" value="ECO:0007669"/>
    <property type="project" value="InterPro"/>
</dbReference>